<evidence type="ECO:0000313" key="8">
    <source>
        <dbReference type="Proteomes" id="UP000289794"/>
    </source>
</evidence>
<dbReference type="PANTHER" id="PTHR43759">
    <property type="entry name" value="TREHALOSE TRANSPORT SYSTEM PERMEASE PROTEIN SUGA"/>
    <property type="match status" value="1"/>
</dbReference>
<gene>
    <name evidence="7" type="primary">lacF_27</name>
    <name evidence="7" type="ORF">PMF13cell1_03471</name>
</gene>
<dbReference type="Gene3D" id="1.10.3720.10">
    <property type="entry name" value="MetI-like"/>
    <property type="match status" value="1"/>
</dbReference>
<keyword evidence="5" id="KW-0813">Transport</keyword>
<evidence type="ECO:0000256" key="5">
    <source>
        <dbReference type="RuleBase" id="RU363032"/>
    </source>
</evidence>
<evidence type="ECO:0000259" key="6">
    <source>
        <dbReference type="PROSITE" id="PS50928"/>
    </source>
</evidence>
<keyword evidence="4 5" id="KW-0472">Membrane</keyword>
<dbReference type="InterPro" id="IPR035906">
    <property type="entry name" value="MetI-like_sf"/>
</dbReference>
<dbReference type="InterPro" id="IPR052730">
    <property type="entry name" value="Sugar_ABC_transporter"/>
</dbReference>
<dbReference type="RefSeq" id="WP_130181515.1">
    <property type="nucleotide sequence ID" value="NZ_CP035945.1"/>
</dbReference>
<dbReference type="PANTHER" id="PTHR43759:SF1">
    <property type="entry name" value="GLUCOSE IMPORT SYSTEM PERMEASE PROTEIN GLCT"/>
    <property type="match status" value="1"/>
</dbReference>
<evidence type="ECO:0000256" key="2">
    <source>
        <dbReference type="ARBA" id="ARBA00022692"/>
    </source>
</evidence>
<evidence type="ECO:0000256" key="3">
    <source>
        <dbReference type="ARBA" id="ARBA00022989"/>
    </source>
</evidence>
<feature type="transmembrane region" description="Helical" evidence="5">
    <location>
        <begin position="85"/>
        <end position="108"/>
    </location>
</feature>
<reference evidence="7 8" key="1">
    <citation type="submission" date="2019-01" db="EMBL/GenBank/DDBJ databases">
        <title>PMF-metabolizing Aryl O-demethylase.</title>
        <authorList>
            <person name="Kim M."/>
        </authorList>
    </citation>
    <scope>NUCLEOTIDE SEQUENCE [LARGE SCALE GENOMIC DNA]</scope>
    <source>
        <strain evidence="7 8">PMF1</strain>
    </source>
</reference>
<feature type="transmembrane region" description="Helical" evidence="5">
    <location>
        <begin position="172"/>
        <end position="196"/>
    </location>
</feature>
<organism evidence="7 8">
    <name type="scientific">Blautia producta</name>
    <dbReference type="NCBI Taxonomy" id="33035"/>
    <lineage>
        <taxon>Bacteria</taxon>
        <taxon>Bacillati</taxon>
        <taxon>Bacillota</taxon>
        <taxon>Clostridia</taxon>
        <taxon>Lachnospirales</taxon>
        <taxon>Lachnospiraceae</taxon>
        <taxon>Blautia</taxon>
    </lineage>
</organism>
<evidence type="ECO:0000256" key="4">
    <source>
        <dbReference type="ARBA" id="ARBA00023136"/>
    </source>
</evidence>
<protein>
    <submittedName>
        <fullName evidence="7">Lactose transport system permease protein LacF</fullName>
    </submittedName>
</protein>
<feature type="transmembrane region" description="Helical" evidence="5">
    <location>
        <begin position="271"/>
        <end position="294"/>
    </location>
</feature>
<comment type="similarity">
    <text evidence="5">Belongs to the binding-protein-dependent transport system permease family.</text>
</comment>
<name>A0A4V0Z7T4_9FIRM</name>
<evidence type="ECO:0000256" key="1">
    <source>
        <dbReference type="ARBA" id="ARBA00004141"/>
    </source>
</evidence>
<feature type="transmembrane region" description="Helical" evidence="5">
    <location>
        <begin position="29"/>
        <end position="47"/>
    </location>
</feature>
<keyword evidence="3 5" id="KW-1133">Transmembrane helix</keyword>
<dbReference type="Pfam" id="PF00528">
    <property type="entry name" value="BPD_transp_1"/>
    <property type="match status" value="1"/>
</dbReference>
<comment type="subcellular location">
    <subcellularLocation>
        <location evidence="5">Cell membrane</location>
        <topology evidence="5">Multi-pass membrane protein</topology>
    </subcellularLocation>
    <subcellularLocation>
        <location evidence="1">Membrane</location>
        <topology evidence="1">Multi-pass membrane protein</topology>
    </subcellularLocation>
</comment>
<dbReference type="GO" id="GO:0005886">
    <property type="term" value="C:plasma membrane"/>
    <property type="evidence" value="ECO:0007669"/>
    <property type="project" value="UniProtKB-SubCell"/>
</dbReference>
<dbReference type="AlphaFoldDB" id="A0A4V0Z7T4"/>
<dbReference type="EMBL" id="CP035945">
    <property type="protein sequence ID" value="QBE97908.1"/>
    <property type="molecule type" value="Genomic_DNA"/>
</dbReference>
<keyword evidence="2 5" id="KW-0812">Transmembrane</keyword>
<dbReference type="CDD" id="cd06261">
    <property type="entry name" value="TM_PBP2"/>
    <property type="match status" value="1"/>
</dbReference>
<dbReference type="Proteomes" id="UP000289794">
    <property type="component" value="Chromosome"/>
</dbReference>
<dbReference type="KEGG" id="bpro:PMF13cell1_03471"/>
<dbReference type="GO" id="GO:0055085">
    <property type="term" value="P:transmembrane transport"/>
    <property type="evidence" value="ECO:0007669"/>
    <property type="project" value="InterPro"/>
</dbReference>
<feature type="transmembrane region" description="Helical" evidence="5">
    <location>
        <begin position="120"/>
        <end position="140"/>
    </location>
</feature>
<feature type="domain" description="ABC transmembrane type-1" evidence="6">
    <location>
        <begin position="85"/>
        <end position="295"/>
    </location>
</feature>
<evidence type="ECO:0000313" key="7">
    <source>
        <dbReference type="EMBL" id="QBE97908.1"/>
    </source>
</evidence>
<accession>A0A4V0Z7T4</accession>
<proteinExistence type="inferred from homology"/>
<dbReference type="SUPFAM" id="SSF161098">
    <property type="entry name" value="MetI-like"/>
    <property type="match status" value="1"/>
</dbReference>
<dbReference type="PROSITE" id="PS50928">
    <property type="entry name" value="ABC_TM1"/>
    <property type="match status" value="1"/>
</dbReference>
<dbReference type="InterPro" id="IPR000515">
    <property type="entry name" value="MetI-like"/>
</dbReference>
<sequence>MRGNMVKTKENGQIKKLNKKPVNLRLRPWLIILPTLVVTLGILYPFYQAVFYSLTDYSLKKPVWHFVGLKNWLEMFKGVNFWHSLWVTVKYTIAALVVEMGLGLVIALSLNRKDNIFTRILKVVLIFPLMVSPVIATLLFKLMTNSSVGVVERFLNFFGVYGFPWTADSSTALFSVILIDTWVYTPFVLLLILAGLQGLPKSPYESAMIDGGSAWFTFKTLTLPLLKPVILITLIFRLCAAIQEFSIIYSTTKGGPGDTLMNLSLSAYRDAFTYSSIGKAVPQILVLWVIINFISSKLVKAWLKAKSTNNR</sequence>